<organism evidence="3 5">
    <name type="scientific">Phytophthora rubi</name>
    <dbReference type="NCBI Taxonomy" id="129364"/>
    <lineage>
        <taxon>Eukaryota</taxon>
        <taxon>Sar</taxon>
        <taxon>Stramenopiles</taxon>
        <taxon>Oomycota</taxon>
        <taxon>Peronosporomycetes</taxon>
        <taxon>Peronosporales</taxon>
        <taxon>Peronosporaceae</taxon>
        <taxon>Phytophthora</taxon>
    </lineage>
</organism>
<evidence type="ECO:0000256" key="1">
    <source>
        <dbReference type="SAM" id="MobiDB-lite"/>
    </source>
</evidence>
<accession>A0A6A3ID89</accession>
<proteinExistence type="predicted"/>
<comment type="caution">
    <text evidence="3">The sequence shown here is derived from an EMBL/GenBank/DDBJ whole genome shotgun (WGS) entry which is preliminary data.</text>
</comment>
<sequence length="316" mass="34233">MASVAALPIASQRTTLNHQPWKKREFVTDDDANTTATMVGRGPGMPAAGFGPWKKVLSSVPHTNGWFKKDDYWKRGAHKEELPYKSGIYEISLQLPDGHAIGRTDRVVIYAGKALHTSGSSGLRKRILSDYGGSSGGGGNFPGKARQYIALPIPGFGPGGFHVYWRWMEIRGDNRAEIKINTEAAELRLLTAYDYALAAKDNPPQRPAVWRKVADTAGNHVGILAHLLAQSTDNTAAATAAVAAAAAQIAAVDDGVDEAPDENDDEDEAPGENNDEDEELDEAEQAAIDQITHLVVELNISDRTKRALRRRFAPAE</sequence>
<feature type="region of interest" description="Disordered" evidence="1">
    <location>
        <begin position="256"/>
        <end position="287"/>
    </location>
</feature>
<gene>
    <name evidence="3" type="ORF">PR001_g24113</name>
    <name evidence="2" type="ORF">PR002_g26180</name>
    <name evidence="4" type="ORF">PR003_g27196</name>
</gene>
<evidence type="ECO:0000313" key="3">
    <source>
        <dbReference type="EMBL" id="KAE8981049.1"/>
    </source>
</evidence>
<keyword evidence="6" id="KW-1185">Reference proteome</keyword>
<dbReference type="Proteomes" id="UP000434957">
    <property type="component" value="Unassembled WGS sequence"/>
</dbReference>
<dbReference type="Proteomes" id="UP000429607">
    <property type="component" value="Unassembled WGS sequence"/>
</dbReference>
<dbReference type="EMBL" id="QXFU01003680">
    <property type="protein sequence ID" value="KAE8973511.1"/>
    <property type="molecule type" value="Genomic_DNA"/>
</dbReference>
<name>A0A6A3ID89_9STRA</name>
<dbReference type="Proteomes" id="UP000435112">
    <property type="component" value="Unassembled WGS sequence"/>
</dbReference>
<evidence type="ECO:0000313" key="4">
    <source>
        <dbReference type="EMBL" id="KAE9283186.1"/>
    </source>
</evidence>
<dbReference type="AlphaFoldDB" id="A0A6A3ID89"/>
<dbReference type="OrthoDB" id="10380596at2759"/>
<evidence type="ECO:0000313" key="7">
    <source>
        <dbReference type="Proteomes" id="UP000435112"/>
    </source>
</evidence>
<protein>
    <submittedName>
        <fullName evidence="3">Uncharacterized protein</fullName>
    </submittedName>
</protein>
<reference evidence="5 7" key="1">
    <citation type="submission" date="2018-09" db="EMBL/GenBank/DDBJ databases">
        <title>Genomic investigation of the strawberry pathogen Phytophthora fragariae indicates pathogenicity is determined by transcriptional variation in three key races.</title>
        <authorList>
            <person name="Adams T.M."/>
            <person name="Armitage A.D."/>
            <person name="Sobczyk M.K."/>
            <person name="Bates H.J."/>
            <person name="Dunwell J.M."/>
            <person name="Nellist C.F."/>
            <person name="Harrison R.J."/>
        </authorList>
    </citation>
    <scope>NUCLEOTIDE SEQUENCE [LARGE SCALE GENOMIC DNA]</scope>
    <source>
        <strain evidence="3 5">SCRP249</strain>
        <strain evidence="2 7">SCRP324</strain>
        <strain evidence="4 6">SCRP333</strain>
    </source>
</reference>
<evidence type="ECO:0000313" key="2">
    <source>
        <dbReference type="EMBL" id="KAE8973511.1"/>
    </source>
</evidence>
<feature type="compositionally biased region" description="Acidic residues" evidence="1">
    <location>
        <begin position="256"/>
        <end position="284"/>
    </location>
</feature>
<evidence type="ECO:0000313" key="5">
    <source>
        <dbReference type="Proteomes" id="UP000429607"/>
    </source>
</evidence>
<evidence type="ECO:0000313" key="6">
    <source>
        <dbReference type="Proteomes" id="UP000434957"/>
    </source>
</evidence>
<dbReference type="EMBL" id="QXFV01002992">
    <property type="protein sequence ID" value="KAE8981049.1"/>
    <property type="molecule type" value="Genomic_DNA"/>
</dbReference>
<dbReference type="EMBL" id="QXFT01003722">
    <property type="protein sequence ID" value="KAE9283186.1"/>
    <property type="molecule type" value="Genomic_DNA"/>
</dbReference>